<protein>
    <submittedName>
        <fullName evidence="1">Uncharacterized protein</fullName>
    </submittedName>
</protein>
<name>A0A7M5XMD5_9CNID</name>
<evidence type="ECO:0000313" key="2">
    <source>
        <dbReference type="Proteomes" id="UP000594262"/>
    </source>
</evidence>
<keyword evidence="2" id="KW-1185">Reference proteome</keyword>
<dbReference type="Proteomes" id="UP000594262">
    <property type="component" value="Unplaced"/>
</dbReference>
<proteinExistence type="predicted"/>
<organism evidence="1 2">
    <name type="scientific">Clytia hemisphaerica</name>
    <dbReference type="NCBI Taxonomy" id="252671"/>
    <lineage>
        <taxon>Eukaryota</taxon>
        <taxon>Metazoa</taxon>
        <taxon>Cnidaria</taxon>
        <taxon>Hydrozoa</taxon>
        <taxon>Hydroidolina</taxon>
        <taxon>Leptothecata</taxon>
        <taxon>Obeliida</taxon>
        <taxon>Clytiidae</taxon>
        <taxon>Clytia</taxon>
    </lineage>
</organism>
<evidence type="ECO:0000313" key="1">
    <source>
        <dbReference type="EnsemblMetazoa" id="CLYHEMP026320.1"/>
    </source>
</evidence>
<sequence length="256" mass="30481">MGNDVNIKQTLVLIIEHIIFNADSDDILKNLEFLQNERQWTIIVFRIGTYYKPIDWLPLNRNIQTQVETYDGFSLSHPVIRTLFNVIKNPDYDVYDMTYRWVMSEKNFFTDDCMKEVRKIIVTVKRMEFLYVPIASAILRKVNAHRSKVNQEPLEIHFSLQYKAITLSSDGHLTVNKYAYHPLYWSHKENNKNHVFIQILDGDRHGCLKSFKRQDFHYRYFLSKEKDRCFGDVSVIKTFGTGEELFEYINDDLCKK</sequence>
<accession>A0A7M5XMD5</accession>
<reference evidence="1" key="1">
    <citation type="submission" date="2021-01" db="UniProtKB">
        <authorList>
            <consortium name="EnsemblMetazoa"/>
        </authorList>
    </citation>
    <scope>IDENTIFICATION</scope>
</reference>
<dbReference type="AlphaFoldDB" id="A0A7M5XMD5"/>
<dbReference type="EnsemblMetazoa" id="CLYHEMT026320.1">
    <property type="protein sequence ID" value="CLYHEMP026320.1"/>
    <property type="gene ID" value="CLYHEMG026320"/>
</dbReference>